<organism evidence="2 3">
    <name type="scientific">Lymnaea stagnalis</name>
    <name type="common">Great pond snail</name>
    <name type="synonym">Helix stagnalis</name>
    <dbReference type="NCBI Taxonomy" id="6523"/>
    <lineage>
        <taxon>Eukaryota</taxon>
        <taxon>Metazoa</taxon>
        <taxon>Spiralia</taxon>
        <taxon>Lophotrochozoa</taxon>
        <taxon>Mollusca</taxon>
        <taxon>Gastropoda</taxon>
        <taxon>Heterobranchia</taxon>
        <taxon>Euthyneura</taxon>
        <taxon>Panpulmonata</taxon>
        <taxon>Hygrophila</taxon>
        <taxon>Lymnaeoidea</taxon>
        <taxon>Lymnaeidae</taxon>
        <taxon>Lymnaea</taxon>
    </lineage>
</organism>
<name>A0AAV2I0A3_LYMST</name>
<feature type="compositionally biased region" description="Polar residues" evidence="1">
    <location>
        <begin position="9"/>
        <end position="18"/>
    </location>
</feature>
<evidence type="ECO:0000313" key="2">
    <source>
        <dbReference type="EMBL" id="CAL1538743.1"/>
    </source>
</evidence>
<proteinExistence type="predicted"/>
<evidence type="ECO:0000313" key="3">
    <source>
        <dbReference type="Proteomes" id="UP001497497"/>
    </source>
</evidence>
<dbReference type="EMBL" id="CAXITT010000311">
    <property type="protein sequence ID" value="CAL1538743.1"/>
    <property type="molecule type" value="Genomic_DNA"/>
</dbReference>
<feature type="compositionally biased region" description="Basic and acidic residues" evidence="1">
    <location>
        <begin position="91"/>
        <end position="101"/>
    </location>
</feature>
<keyword evidence="3" id="KW-1185">Reference proteome</keyword>
<feature type="compositionally biased region" description="Basic and acidic residues" evidence="1">
    <location>
        <begin position="73"/>
        <end position="82"/>
    </location>
</feature>
<feature type="compositionally biased region" description="Polar residues" evidence="1">
    <location>
        <begin position="237"/>
        <end position="248"/>
    </location>
</feature>
<gene>
    <name evidence="2" type="ORF">GSLYS_00012564001</name>
</gene>
<sequence length="402" mass="44688">MNRKRGRKSNVTTELTQPSPGPRMPQLNGQECFFTEATFRRVMGPELSFEQKILSQIRRIAEEKAKKQKGKKKPIDLDKPNELDTEQDAPIQREKTLHSRDRTLQARDSTFDLLPDQCLELSMCTRLDEKKASRREPDTNKITSKADRSDCFKSNESGCDDLKSMVVIDVAAPSENVVQACTKSIAIVPGLAEAADAKILDHSNDLDLVQQSSTPVLIELNTKMSLNPGSDLILPSQNIDFTPNTKTSPAPEEKIRSEGSHLNKEEVLCLVMPSLSDEDDELEVDTVFKANPVLSVSIPISCSTESSLGCVKTYAMNSGVALSYKENTEVWLSSKENTEVRLSSKENTETTVLLRETNVGFALTENTIKNNQKIPQKCQDSQGNQYTPWDSGQCMEGSVIQQ</sequence>
<feature type="non-terminal residue" evidence="2">
    <location>
        <position position="402"/>
    </location>
</feature>
<evidence type="ECO:0000256" key="1">
    <source>
        <dbReference type="SAM" id="MobiDB-lite"/>
    </source>
</evidence>
<feature type="region of interest" description="Disordered" evidence="1">
    <location>
        <begin position="237"/>
        <end position="258"/>
    </location>
</feature>
<dbReference type="AlphaFoldDB" id="A0AAV2I0A3"/>
<protein>
    <submittedName>
        <fullName evidence="2">Uncharacterized protein</fullName>
    </submittedName>
</protein>
<feature type="region of interest" description="Disordered" evidence="1">
    <location>
        <begin position="1"/>
        <end position="28"/>
    </location>
</feature>
<comment type="caution">
    <text evidence="2">The sequence shown here is derived from an EMBL/GenBank/DDBJ whole genome shotgun (WGS) entry which is preliminary data.</text>
</comment>
<reference evidence="2 3" key="1">
    <citation type="submission" date="2024-04" db="EMBL/GenBank/DDBJ databases">
        <authorList>
            <consortium name="Genoscope - CEA"/>
            <person name="William W."/>
        </authorList>
    </citation>
    <scope>NUCLEOTIDE SEQUENCE [LARGE SCALE GENOMIC DNA]</scope>
</reference>
<feature type="region of interest" description="Disordered" evidence="1">
    <location>
        <begin position="63"/>
        <end position="101"/>
    </location>
</feature>
<dbReference type="Proteomes" id="UP001497497">
    <property type="component" value="Unassembled WGS sequence"/>
</dbReference>
<accession>A0AAV2I0A3</accession>